<keyword evidence="1" id="KW-0175">Coiled coil</keyword>
<keyword evidence="4" id="KW-1185">Reference proteome</keyword>
<evidence type="ECO:0000313" key="4">
    <source>
        <dbReference type="Proteomes" id="UP001608902"/>
    </source>
</evidence>
<feature type="coiled-coil region" evidence="1">
    <location>
        <begin position="19"/>
        <end position="46"/>
    </location>
</feature>
<proteinExistence type="predicted"/>
<comment type="caution">
    <text evidence="3">The sequence shown here is derived from an EMBL/GenBank/DDBJ whole genome shotgun (WGS) entry which is preliminary data.</text>
</comment>
<feature type="region of interest" description="Disordered" evidence="2">
    <location>
        <begin position="255"/>
        <end position="332"/>
    </location>
</feature>
<dbReference type="PANTHER" id="PTHR22741:SF10">
    <property type="entry name" value="COILED-COIL DOMAIN-CONTAINING PROTEIN CG32809"/>
    <property type="match status" value="1"/>
</dbReference>
<dbReference type="Gene3D" id="1.20.58.1540">
    <property type="entry name" value="Actin interacting protein 3, C-terminal domain"/>
    <property type="match status" value="1"/>
</dbReference>
<organism evidence="3 4">
    <name type="scientific">Gnathostoma spinigerum</name>
    <dbReference type="NCBI Taxonomy" id="75299"/>
    <lineage>
        <taxon>Eukaryota</taxon>
        <taxon>Metazoa</taxon>
        <taxon>Ecdysozoa</taxon>
        <taxon>Nematoda</taxon>
        <taxon>Chromadorea</taxon>
        <taxon>Rhabditida</taxon>
        <taxon>Spirurina</taxon>
        <taxon>Gnathostomatomorpha</taxon>
        <taxon>Gnathostomatoidea</taxon>
        <taxon>Gnathostomatidae</taxon>
        <taxon>Gnathostoma</taxon>
    </lineage>
</organism>
<evidence type="ECO:0000256" key="1">
    <source>
        <dbReference type="SAM" id="Coils"/>
    </source>
</evidence>
<protein>
    <recommendedName>
        <fullName evidence="5">Actin interacting protein 3-like C-terminal domain-containing protein</fullName>
    </recommendedName>
</protein>
<dbReference type="PANTHER" id="PTHR22741">
    <property type="entry name" value="P140CAP/SNIP-RELATED"/>
    <property type="match status" value="1"/>
</dbReference>
<dbReference type="AlphaFoldDB" id="A0ABD6ES00"/>
<sequence length="453" mass="50974">MSSLPSSAEPSLPDTASVNDETLHQLQKLRRQVMDAQSQIRSIRRNVQMNAQSSRDILHDAFNQIRRLIEEHSLGAATATKKASNIMDKLKADHTEQLVCLQQSLQSFEEDVEEVRKLVLNTNRKLRMSEVEAFTAALTKIGRNAARLKTSFPSLQRELESKIRTDMEDVLRTEKFVKHESAQIDDCLRRCKTLANMMVTMKKLAMVQDPGLTAYRNDRTEKILNDDGMQKPNNISVSERALPVRDTVIRDIQNSEEAEVSQTEPPPVPPSPTNYQAPSTSQKKDDSHVLDSLLDELTVSPSREKSVSPSSVKSERISRSVPPKPPERYSTFDARRRYTPSIVQEFRRQAMSTPVDGPLVVTSTIYKRPQMTTATAANSTIRMPPVAISTTDAIDDETTKTVNASSSDSVNSQEGNRVRSIIMIERQQHSAQQQQQQREMQNHTLQKKPASVA</sequence>
<dbReference type="InterPro" id="IPR051825">
    <property type="entry name" value="SRCIN1"/>
</dbReference>
<evidence type="ECO:0000313" key="3">
    <source>
        <dbReference type="EMBL" id="MFH4980231.1"/>
    </source>
</evidence>
<evidence type="ECO:0000256" key="2">
    <source>
        <dbReference type="SAM" id="MobiDB-lite"/>
    </source>
</evidence>
<name>A0ABD6ES00_9BILA</name>
<dbReference type="EMBL" id="JBGFUD010005258">
    <property type="protein sequence ID" value="MFH4980231.1"/>
    <property type="molecule type" value="Genomic_DNA"/>
</dbReference>
<reference evidence="3 4" key="1">
    <citation type="submission" date="2024-08" db="EMBL/GenBank/DDBJ databases">
        <title>Gnathostoma spinigerum genome.</title>
        <authorList>
            <person name="Gonzalez-Bertolin B."/>
            <person name="Monzon S."/>
            <person name="Zaballos A."/>
            <person name="Jimenez P."/>
            <person name="Dekumyoy P."/>
            <person name="Varona S."/>
            <person name="Cuesta I."/>
            <person name="Sumanam S."/>
            <person name="Adisakwattana P."/>
            <person name="Gasser R.B."/>
            <person name="Hernandez-Gonzalez A."/>
            <person name="Young N.D."/>
            <person name="Perteguer M.J."/>
        </authorList>
    </citation>
    <scope>NUCLEOTIDE SEQUENCE [LARGE SCALE GENOMIC DNA]</scope>
    <source>
        <strain evidence="3">AL3</strain>
        <tissue evidence="3">Liver</tissue>
    </source>
</reference>
<feature type="region of interest" description="Disordered" evidence="2">
    <location>
        <begin position="424"/>
        <end position="453"/>
    </location>
</feature>
<feature type="compositionally biased region" description="Low complexity" evidence="2">
    <location>
        <begin position="429"/>
        <end position="439"/>
    </location>
</feature>
<feature type="coiled-coil region" evidence="1">
    <location>
        <begin position="91"/>
        <end position="125"/>
    </location>
</feature>
<gene>
    <name evidence="3" type="ORF">AB6A40_006940</name>
</gene>
<evidence type="ECO:0008006" key="5">
    <source>
        <dbReference type="Google" id="ProtNLM"/>
    </source>
</evidence>
<accession>A0ABD6ES00</accession>
<dbReference type="Proteomes" id="UP001608902">
    <property type="component" value="Unassembled WGS sequence"/>
</dbReference>